<dbReference type="WBParaSite" id="BXY_0487000.1">
    <property type="protein sequence ID" value="BXY_0487000.1"/>
    <property type="gene ID" value="BXY_0487000"/>
</dbReference>
<protein>
    <submittedName>
        <fullName evidence="2">(pine wood nematode) hypothetical protein</fullName>
    </submittedName>
</protein>
<feature type="compositionally biased region" description="Acidic residues" evidence="1">
    <location>
        <begin position="337"/>
        <end position="347"/>
    </location>
</feature>
<dbReference type="AlphaFoldDB" id="A0A1I7RVV7"/>
<dbReference type="EMBL" id="CAJFDI010000002">
    <property type="protein sequence ID" value="CAD5214363.1"/>
    <property type="molecule type" value="Genomic_DNA"/>
</dbReference>
<feature type="region of interest" description="Disordered" evidence="1">
    <location>
        <begin position="333"/>
        <end position="371"/>
    </location>
</feature>
<evidence type="ECO:0000256" key="1">
    <source>
        <dbReference type="SAM" id="MobiDB-lite"/>
    </source>
</evidence>
<reference evidence="2" key="2">
    <citation type="submission" date="2020-09" db="EMBL/GenBank/DDBJ databases">
        <authorList>
            <person name="Kikuchi T."/>
        </authorList>
    </citation>
    <scope>NUCLEOTIDE SEQUENCE</scope>
    <source>
        <strain evidence="2">Ka4C1</strain>
    </source>
</reference>
<dbReference type="Proteomes" id="UP000095284">
    <property type="component" value="Unplaced"/>
</dbReference>
<dbReference type="SMR" id="A0A1I7RVV7"/>
<reference evidence="5" key="1">
    <citation type="submission" date="2016-11" db="UniProtKB">
        <authorList>
            <consortium name="WormBaseParasite"/>
        </authorList>
    </citation>
    <scope>IDENTIFICATION</scope>
</reference>
<dbReference type="Proteomes" id="UP000582659">
    <property type="component" value="Unassembled WGS sequence"/>
</dbReference>
<evidence type="ECO:0000313" key="5">
    <source>
        <dbReference type="WBParaSite" id="BXY_0487000.1"/>
    </source>
</evidence>
<name>A0A1I7RVV7_BURXY</name>
<keyword evidence="4" id="KW-1185">Reference proteome</keyword>
<dbReference type="Proteomes" id="UP000659654">
    <property type="component" value="Unassembled WGS sequence"/>
</dbReference>
<gene>
    <name evidence="2" type="ORF">BXYJ_LOCUS3492</name>
</gene>
<dbReference type="EMBL" id="CAJFCV020000002">
    <property type="protein sequence ID" value="CAG9094759.1"/>
    <property type="molecule type" value="Genomic_DNA"/>
</dbReference>
<evidence type="ECO:0000313" key="2">
    <source>
        <dbReference type="EMBL" id="CAD5214363.1"/>
    </source>
</evidence>
<feature type="compositionally biased region" description="Acidic residues" evidence="1">
    <location>
        <begin position="355"/>
        <end position="368"/>
    </location>
</feature>
<evidence type="ECO:0000313" key="4">
    <source>
        <dbReference type="Proteomes" id="UP000659654"/>
    </source>
</evidence>
<sequence length="388" mass="43871">MTFSKVLCLQVYLGLTILTTAIRLNYTGDIPYLTVSFDPSGNETFEVPLYLEGESFFLGEECADAGTCTETNHSIVYNPGKYHGVKGDEITLKSGGTSLFGNKYQGSLITDFTNDRVATFNVINNSTAPIDLEAAGRLSLDFSNYTMDGYFVENVFKNLQTKQIIFRRGPVEQYLKTGYINGTKGAMEIGVNEMYGCNMTEAKYKVKHSRGWKIVGGIQIGDELHDYPVKFSLNEKVLLPRHLYNYIYQSPYKNLTLRELASYTLYFDNETAFAPNYTNFLNYKTIYRDVLDLQVEPHDEFVVLLGRPFLADFCLILRKRGDELSDYEIGLAPSYPLDDDPQWEDDVAPIRPKEDDDEDESDEDEDDGANSNGLSFFIVLLAFFGSKA</sequence>
<evidence type="ECO:0000313" key="3">
    <source>
        <dbReference type="Proteomes" id="UP000095284"/>
    </source>
</evidence>
<organism evidence="3 5">
    <name type="scientific">Bursaphelenchus xylophilus</name>
    <name type="common">Pinewood nematode worm</name>
    <name type="synonym">Aphelenchoides xylophilus</name>
    <dbReference type="NCBI Taxonomy" id="6326"/>
    <lineage>
        <taxon>Eukaryota</taxon>
        <taxon>Metazoa</taxon>
        <taxon>Ecdysozoa</taxon>
        <taxon>Nematoda</taxon>
        <taxon>Chromadorea</taxon>
        <taxon>Rhabditida</taxon>
        <taxon>Tylenchina</taxon>
        <taxon>Tylenchomorpha</taxon>
        <taxon>Aphelenchoidea</taxon>
        <taxon>Aphelenchoididae</taxon>
        <taxon>Bursaphelenchus</taxon>
    </lineage>
</organism>
<accession>A0A1I7RVV7</accession>
<proteinExistence type="predicted"/>